<accession>A0AAP5I3P3</accession>
<name>A0AAP5I3P3_9CYAN</name>
<evidence type="ECO:0000256" key="5">
    <source>
        <dbReference type="SAM" id="Phobius"/>
    </source>
</evidence>
<keyword evidence="5" id="KW-0812">Transmembrane</keyword>
<dbReference type="InterPro" id="IPR058625">
    <property type="entry name" value="MdtA-like_BSH"/>
</dbReference>
<evidence type="ECO:0000259" key="7">
    <source>
        <dbReference type="Pfam" id="PF25954"/>
    </source>
</evidence>
<feature type="compositionally biased region" description="Low complexity" evidence="4">
    <location>
        <begin position="511"/>
        <end position="521"/>
    </location>
</feature>
<dbReference type="Gene3D" id="2.40.30.170">
    <property type="match status" value="1"/>
</dbReference>
<dbReference type="Pfam" id="PF25917">
    <property type="entry name" value="BSH_RND"/>
    <property type="match status" value="1"/>
</dbReference>
<evidence type="ECO:0000256" key="2">
    <source>
        <dbReference type="ARBA" id="ARBA00023054"/>
    </source>
</evidence>
<dbReference type="PANTHER" id="PTHR32347:SF23">
    <property type="entry name" value="BLL5650 PROTEIN"/>
    <property type="match status" value="1"/>
</dbReference>
<dbReference type="PANTHER" id="PTHR32347">
    <property type="entry name" value="EFFLUX SYSTEM COMPONENT YKNX-RELATED"/>
    <property type="match status" value="1"/>
</dbReference>
<dbReference type="InterPro" id="IPR058792">
    <property type="entry name" value="Beta-barrel_RND_2"/>
</dbReference>
<feature type="domain" description="CusB-like beta-barrel" evidence="7">
    <location>
        <begin position="344"/>
        <end position="390"/>
    </location>
</feature>
<evidence type="ECO:0000313" key="9">
    <source>
        <dbReference type="EMBL" id="MDR9894179.1"/>
    </source>
</evidence>
<dbReference type="Gene3D" id="2.40.50.100">
    <property type="match status" value="1"/>
</dbReference>
<dbReference type="RefSeq" id="WP_208349110.1">
    <property type="nucleotide sequence ID" value="NZ_JAALHA020000002.1"/>
</dbReference>
<gene>
    <name evidence="9" type="ORF">G7B40_006280</name>
</gene>
<feature type="region of interest" description="Disordered" evidence="4">
    <location>
        <begin position="503"/>
        <end position="522"/>
    </location>
</feature>
<dbReference type="Pfam" id="PF25967">
    <property type="entry name" value="RND-MFP_C"/>
    <property type="match status" value="1"/>
</dbReference>
<organism evidence="9 10">
    <name type="scientific">Aetokthonos hydrillicola Thurmond2011</name>
    <dbReference type="NCBI Taxonomy" id="2712845"/>
    <lineage>
        <taxon>Bacteria</taxon>
        <taxon>Bacillati</taxon>
        <taxon>Cyanobacteriota</taxon>
        <taxon>Cyanophyceae</taxon>
        <taxon>Nostocales</taxon>
        <taxon>Hapalosiphonaceae</taxon>
        <taxon>Aetokthonos</taxon>
    </lineage>
</organism>
<dbReference type="Gene3D" id="1.10.287.470">
    <property type="entry name" value="Helix hairpin bin"/>
    <property type="match status" value="1"/>
</dbReference>
<keyword evidence="5" id="KW-0472">Membrane</keyword>
<evidence type="ECO:0000256" key="1">
    <source>
        <dbReference type="ARBA" id="ARBA00004196"/>
    </source>
</evidence>
<evidence type="ECO:0000259" key="6">
    <source>
        <dbReference type="Pfam" id="PF25917"/>
    </source>
</evidence>
<evidence type="ECO:0000313" key="10">
    <source>
        <dbReference type="Proteomes" id="UP000667802"/>
    </source>
</evidence>
<evidence type="ECO:0000259" key="8">
    <source>
        <dbReference type="Pfam" id="PF25967"/>
    </source>
</evidence>
<feature type="transmembrane region" description="Helical" evidence="5">
    <location>
        <begin position="12"/>
        <end position="36"/>
    </location>
</feature>
<evidence type="ECO:0000256" key="4">
    <source>
        <dbReference type="SAM" id="MobiDB-lite"/>
    </source>
</evidence>
<proteinExistence type="predicted"/>
<evidence type="ECO:0000256" key="3">
    <source>
        <dbReference type="SAM" id="Coils"/>
    </source>
</evidence>
<feature type="domain" description="Multidrug resistance protein MdtA-like C-terminal permuted SH3" evidence="8">
    <location>
        <begin position="428"/>
        <end position="482"/>
    </location>
</feature>
<dbReference type="GO" id="GO:0030313">
    <property type="term" value="C:cell envelope"/>
    <property type="evidence" value="ECO:0007669"/>
    <property type="project" value="UniProtKB-SubCell"/>
</dbReference>
<dbReference type="InterPro" id="IPR050465">
    <property type="entry name" value="UPF0194_transport"/>
</dbReference>
<dbReference type="InterPro" id="IPR058627">
    <property type="entry name" value="MdtA-like_C"/>
</dbReference>
<keyword evidence="5" id="KW-1133">Transmembrane helix</keyword>
<sequence>MPSREFLLSRAVLTTLTAAPIGGIAILSIAVLLPALQDPESRFYSSAIGYPAVKRTLGQPIKVPIVEVTTKNLEDGVAAPGESVAMQQVEVRSLVSGPVEKVHVVEGQWVHRGQPLLELQKAPFQDQVETARNNLATAQKNLQALQHSAPERLMVLKQNVISNQARLDAAKTKLKEIDNLAQQELKNDVHAAQVRLKTTEQKLKQVQILAKQGAISKFTLYDTQDIYATRKKELLNAQQGVLNTQTQQFSNKDFYITRQNELISAQKALELAEKTLDKDLADARLLVENRKIELQQATRDLSRTVIYASTDGLVSKVNIHSGEIIDVRDRASVMTLTQNTVFKAYIDQARLNAIKLGDQATVSLVAYPGRTFRGKVIQLNPTVETDQTRQRNGVERQYTYSVWIGVENLKMPPGLQGYVQFTQASSNLVIPESSVTHLSGGEGMVMVAEAGKAVVRKVKLGRTIDNQREVLEGLQPKEQVVVYPAGLNPGDHLHTQLTQVANDGAHHQQLSSAKPKPAASAQPDFMDQKATFSL</sequence>
<feature type="domain" description="Multidrug resistance protein MdtA-like barrel-sandwich hybrid" evidence="6">
    <location>
        <begin position="88"/>
        <end position="335"/>
    </location>
</feature>
<keyword evidence="2 3" id="KW-0175">Coiled coil</keyword>
<keyword evidence="10" id="KW-1185">Reference proteome</keyword>
<dbReference type="Gene3D" id="2.40.420.20">
    <property type="match status" value="1"/>
</dbReference>
<dbReference type="Pfam" id="PF25954">
    <property type="entry name" value="Beta-barrel_RND_2"/>
    <property type="match status" value="1"/>
</dbReference>
<dbReference type="AlphaFoldDB" id="A0AAP5I3P3"/>
<comment type="caution">
    <text evidence="9">The sequence shown here is derived from an EMBL/GenBank/DDBJ whole genome shotgun (WGS) entry which is preliminary data.</text>
</comment>
<dbReference type="SUPFAM" id="SSF111369">
    <property type="entry name" value="HlyD-like secretion proteins"/>
    <property type="match status" value="2"/>
</dbReference>
<feature type="coiled-coil region" evidence="3">
    <location>
        <begin position="128"/>
        <end position="202"/>
    </location>
</feature>
<dbReference type="Proteomes" id="UP000667802">
    <property type="component" value="Unassembled WGS sequence"/>
</dbReference>
<comment type="subcellular location">
    <subcellularLocation>
        <location evidence="1">Cell envelope</location>
    </subcellularLocation>
</comment>
<reference evidence="10" key="1">
    <citation type="journal article" date="2021" name="Science">
        <title>Hunting the eagle killer: A cyanobacterial neurotoxin causes vacuolar myelinopathy.</title>
        <authorList>
            <person name="Breinlinger S."/>
            <person name="Phillips T.J."/>
            <person name="Haram B.N."/>
            <person name="Mares J."/>
            <person name="Martinez Yerena J.A."/>
            <person name="Hrouzek P."/>
            <person name="Sobotka R."/>
            <person name="Henderson W.M."/>
            <person name="Schmieder P."/>
            <person name="Williams S.M."/>
            <person name="Lauderdale J.D."/>
            <person name="Wilde H.D."/>
            <person name="Gerrin W."/>
            <person name="Kust A."/>
            <person name="Washington J.W."/>
            <person name="Wagner C."/>
            <person name="Geier B."/>
            <person name="Liebeke M."/>
            <person name="Enke H."/>
            <person name="Niedermeyer T.H.J."/>
            <person name="Wilde S.B."/>
        </authorList>
    </citation>
    <scope>NUCLEOTIDE SEQUENCE [LARGE SCALE GENOMIC DNA]</scope>
    <source>
        <strain evidence="10">Thurmond2011</strain>
    </source>
</reference>
<dbReference type="EMBL" id="JAALHA020000002">
    <property type="protein sequence ID" value="MDR9894179.1"/>
    <property type="molecule type" value="Genomic_DNA"/>
</dbReference>
<protein>
    <submittedName>
        <fullName evidence="9">Efflux RND transporter periplasmic adaptor subunit</fullName>
    </submittedName>
</protein>